<dbReference type="Proteomes" id="UP000681425">
    <property type="component" value="Chromosome"/>
</dbReference>
<sequence>MVFPPNAQVYFGAFDVGTTKGLSNLPDLIKRYAKTGALSAVDAPSLFLRFSAPNGETWSVIRAKTFTCDVVATGFRGSETDQDVLNEMTRNGWVLVKSVPPAVPNGLTQYVLTKMLPASGDPTYGIRAHIKSMGFADSLANGVQMEIDLVAGQLSSRQTQKP</sequence>
<reference evidence="1" key="1">
    <citation type="submission" date="2021-04" db="EMBL/GenBank/DDBJ databases">
        <title>Isolation of p-tert-butylphenol degrading bacteria Sphingobium phenoxybenzoativorans Tas13 from active sludge.</title>
        <authorList>
            <person name="Li Y."/>
        </authorList>
    </citation>
    <scope>NUCLEOTIDE SEQUENCE</scope>
    <source>
        <strain evidence="1">Tas13</strain>
    </source>
</reference>
<dbReference type="AlphaFoldDB" id="A0A975Q1M1"/>
<protein>
    <submittedName>
        <fullName evidence="1">Uncharacterized protein</fullName>
    </submittedName>
</protein>
<accession>A0A975Q1M1</accession>
<name>A0A975Q1M1_9SPHN</name>
<dbReference type="RefSeq" id="WP_212609554.1">
    <property type="nucleotide sequence ID" value="NZ_CP073910.1"/>
</dbReference>
<proteinExistence type="predicted"/>
<dbReference type="EMBL" id="CP073910">
    <property type="protein sequence ID" value="QUT06100.1"/>
    <property type="molecule type" value="Genomic_DNA"/>
</dbReference>
<dbReference type="KEGG" id="spph:KFK14_00965"/>
<evidence type="ECO:0000313" key="1">
    <source>
        <dbReference type="EMBL" id="QUT06100.1"/>
    </source>
</evidence>
<evidence type="ECO:0000313" key="2">
    <source>
        <dbReference type="Proteomes" id="UP000681425"/>
    </source>
</evidence>
<gene>
    <name evidence="1" type="ORF">KFK14_00965</name>
</gene>
<keyword evidence="2" id="KW-1185">Reference proteome</keyword>
<organism evidence="1 2">
    <name type="scientific">Sphingobium phenoxybenzoativorans</name>
    <dbReference type="NCBI Taxonomy" id="1592790"/>
    <lineage>
        <taxon>Bacteria</taxon>
        <taxon>Pseudomonadati</taxon>
        <taxon>Pseudomonadota</taxon>
        <taxon>Alphaproteobacteria</taxon>
        <taxon>Sphingomonadales</taxon>
        <taxon>Sphingomonadaceae</taxon>
        <taxon>Sphingobium</taxon>
    </lineage>
</organism>